<protein>
    <submittedName>
        <fullName evidence="3">HDOD domain protein</fullName>
    </submittedName>
</protein>
<feature type="domain" description="Cyclic nucleotide-binding" evidence="1">
    <location>
        <begin position="18"/>
        <end position="69"/>
    </location>
</feature>
<evidence type="ECO:0000259" key="2">
    <source>
        <dbReference type="PROSITE" id="PS51833"/>
    </source>
</evidence>
<dbReference type="SUPFAM" id="SSF51206">
    <property type="entry name" value="cAMP-binding domain-like"/>
    <property type="match status" value="1"/>
</dbReference>
<dbReference type="EMBL" id="MARB01000013">
    <property type="protein sequence ID" value="ODJ87254.1"/>
    <property type="molecule type" value="Genomic_DNA"/>
</dbReference>
<evidence type="ECO:0000259" key="1">
    <source>
        <dbReference type="PROSITE" id="PS50042"/>
    </source>
</evidence>
<proteinExistence type="predicted"/>
<organism evidence="3 4">
    <name type="scientific">Candidatus Thiodiazotropha endolucinida</name>
    <dbReference type="NCBI Taxonomy" id="1655433"/>
    <lineage>
        <taxon>Bacteria</taxon>
        <taxon>Pseudomonadati</taxon>
        <taxon>Pseudomonadota</taxon>
        <taxon>Gammaproteobacteria</taxon>
        <taxon>Chromatiales</taxon>
        <taxon>Sedimenticolaceae</taxon>
        <taxon>Candidatus Thiodiazotropha</taxon>
    </lineage>
</organism>
<evidence type="ECO:0000313" key="3">
    <source>
        <dbReference type="EMBL" id="ODJ87254.1"/>
    </source>
</evidence>
<accession>A0A7Z0VKM1</accession>
<dbReference type="RefSeq" id="WP_069125320.1">
    <property type="nucleotide sequence ID" value="NZ_MARB01000013.1"/>
</dbReference>
<dbReference type="Gene3D" id="2.60.120.10">
    <property type="entry name" value="Jelly Rolls"/>
    <property type="match status" value="1"/>
</dbReference>
<dbReference type="Gene3D" id="1.10.3210.10">
    <property type="entry name" value="Hypothetical protein af1432"/>
    <property type="match status" value="1"/>
</dbReference>
<dbReference type="InterPro" id="IPR000595">
    <property type="entry name" value="cNMP-bd_dom"/>
</dbReference>
<dbReference type="Proteomes" id="UP000094769">
    <property type="component" value="Unassembled WGS sequence"/>
</dbReference>
<dbReference type="PANTHER" id="PTHR33525:SF3">
    <property type="entry name" value="RIBONUCLEASE Y"/>
    <property type="match status" value="1"/>
</dbReference>
<evidence type="ECO:0000313" key="4">
    <source>
        <dbReference type="Proteomes" id="UP000094769"/>
    </source>
</evidence>
<dbReference type="InterPro" id="IPR014710">
    <property type="entry name" value="RmlC-like_jellyroll"/>
</dbReference>
<comment type="caution">
    <text evidence="3">The sequence shown here is derived from an EMBL/GenBank/DDBJ whole genome shotgun (WGS) entry which is preliminary data.</text>
</comment>
<dbReference type="SUPFAM" id="SSF109604">
    <property type="entry name" value="HD-domain/PDEase-like"/>
    <property type="match status" value="1"/>
</dbReference>
<gene>
    <name evidence="3" type="ORF">CODIS_25060</name>
</gene>
<dbReference type="Pfam" id="PF08668">
    <property type="entry name" value="HDOD"/>
    <property type="match status" value="1"/>
</dbReference>
<dbReference type="InterPro" id="IPR018490">
    <property type="entry name" value="cNMP-bd_dom_sf"/>
</dbReference>
<feature type="domain" description="HDOD" evidence="2">
    <location>
        <begin position="157"/>
        <end position="344"/>
    </location>
</feature>
<dbReference type="PROSITE" id="PS50042">
    <property type="entry name" value="CNMP_BINDING_3"/>
    <property type="match status" value="1"/>
</dbReference>
<dbReference type="PROSITE" id="PS51833">
    <property type="entry name" value="HDOD"/>
    <property type="match status" value="1"/>
</dbReference>
<name>A0A7Z0VKM1_9GAMM</name>
<dbReference type="AlphaFoldDB" id="A0A7Z0VKM1"/>
<dbReference type="InterPro" id="IPR052340">
    <property type="entry name" value="RNase_Y/CdgJ"/>
</dbReference>
<reference evidence="3 4" key="1">
    <citation type="submission" date="2016-06" db="EMBL/GenBank/DDBJ databases">
        <title>Genome sequence of endosymbiont of Candidatus Endolucinida thiodiazotropha.</title>
        <authorList>
            <person name="Poehlein A."/>
            <person name="Koenig S."/>
            <person name="Heiden S.E."/>
            <person name="Thuermer A."/>
            <person name="Voget S."/>
            <person name="Daniel R."/>
            <person name="Markert S."/>
            <person name="Gros O."/>
            <person name="Schweder T."/>
        </authorList>
    </citation>
    <scope>NUCLEOTIDE SEQUENCE [LARGE SCALE GENOMIC DNA]</scope>
    <source>
        <strain evidence="3 4">COS</strain>
    </source>
</reference>
<keyword evidence="4" id="KW-1185">Reference proteome</keyword>
<dbReference type="PANTHER" id="PTHR33525">
    <property type="match status" value="1"/>
</dbReference>
<dbReference type="InterPro" id="IPR013976">
    <property type="entry name" value="HDOD"/>
</dbReference>
<sequence length="417" mass="46544">MIQRVTSVTSNRIKRVPLLRNLPKRVLDYVLSETHVEHQNAGVGIATVGERTEQIYYLLEGQVEVVSEDGRRLACQADQPCSLSPLAEKSPNKDHITSLSAVDLLCIPRELHDAIKRLPPVANTRTNQTMELKDAQGPEDTLYWEFYETIKNGTLELPSMPDITMRIAKVINDANTDSEEIARVVQADPTVAARIINVVNSAAYRGKQPIDNLPDAVTRLGRSVTHNLVISFALGKLFSSRSKPLKKRMVDLWKHLSYVAPICHELAQVTPGLENDQALLCGLLHDIGALAILGAATRRPELEGNPKQLDMIIDHLKAEVGAMVLRKWEFPDYFVQAALHAEDWMEDISHEPDYVDLVVVAQLHAYVGTSKIHTLPRLDLVPAFHKLALGKLTPRHSIGIIDNAKEQIRELRELLAI</sequence>